<organism evidence="9 10">
    <name type="scientific">Candidatus Yanofskybacteria bacterium CG10_big_fil_rev_8_21_14_0_10_37_15</name>
    <dbReference type="NCBI Taxonomy" id="1975097"/>
    <lineage>
        <taxon>Bacteria</taxon>
        <taxon>Candidatus Yanofskyibacteriota</taxon>
    </lineage>
</organism>
<evidence type="ECO:0000256" key="2">
    <source>
        <dbReference type="ARBA" id="ARBA00022475"/>
    </source>
</evidence>
<comment type="subcellular location">
    <subcellularLocation>
        <location evidence="1">Cell membrane</location>
        <topology evidence="1">Multi-pass membrane protein</topology>
    </subcellularLocation>
</comment>
<evidence type="ECO:0000313" key="10">
    <source>
        <dbReference type="Proteomes" id="UP000230208"/>
    </source>
</evidence>
<evidence type="ECO:0000256" key="3">
    <source>
        <dbReference type="ARBA" id="ARBA00022692"/>
    </source>
</evidence>
<evidence type="ECO:0000259" key="7">
    <source>
        <dbReference type="Pfam" id="PF03772"/>
    </source>
</evidence>
<name>A0A2H0R6B0_9BACT</name>
<dbReference type="InterPro" id="IPR025405">
    <property type="entry name" value="DUF4131"/>
</dbReference>
<proteinExistence type="predicted"/>
<keyword evidence="5 6" id="KW-0472">Membrane</keyword>
<evidence type="ECO:0000256" key="6">
    <source>
        <dbReference type="SAM" id="Phobius"/>
    </source>
</evidence>
<accession>A0A2H0R6B0</accession>
<feature type="transmembrane region" description="Helical" evidence="6">
    <location>
        <begin position="255"/>
        <end position="278"/>
    </location>
</feature>
<evidence type="ECO:0008006" key="11">
    <source>
        <dbReference type="Google" id="ProtNLM"/>
    </source>
</evidence>
<sequence length="466" mass="52641">MRGFCRFFFQNISKFCFIFLILAIGLIAISYHRKKHLFDFCSPEKSMGKEIFIGIILIIFIFGVIRFNYFDFSGSVLSQFADLKAGEKNIPVTLAGFIVENPDVNGSKSQLIFRAKELIVPGNKLAINELVLIYVNSFPEYKFGDELLVFGVLATPQNFLEDFDYVAYLKRRNLRTIMFYPKLEKEKYVGLGFFEKAKKNSYKKIFSLKDRFELAINKSISEPNASFLNGILLGSRQNISQEMTEAFSKTGTTHILAISGYNIMIISWAALAGLVWFFKRRMAFWISVFIIILFTVLTGASASVVRASIMGLLLLFANGYGRLYEPKNSIILAGFIMIFLNPFVLVFDIGFQLSFLAVIGLMYLYPYLDNKLKKVGKIGGLKEILLMTVSAQIVVAPLLIYYFKSFSLVSLPANVLILPFIPAAMFAGFISGLAGMIFLPLGQIIGWFAWSITTYQIEIVKFLSLV</sequence>
<evidence type="ECO:0000259" key="8">
    <source>
        <dbReference type="Pfam" id="PF13567"/>
    </source>
</evidence>
<dbReference type="PANTHER" id="PTHR30619">
    <property type="entry name" value="DNA INTERNALIZATION/COMPETENCE PROTEIN COMEC/REC2"/>
    <property type="match status" value="1"/>
</dbReference>
<feature type="transmembrane region" description="Helical" evidence="6">
    <location>
        <begin position="12"/>
        <end position="31"/>
    </location>
</feature>
<evidence type="ECO:0000256" key="1">
    <source>
        <dbReference type="ARBA" id="ARBA00004651"/>
    </source>
</evidence>
<feature type="transmembrane region" description="Helical" evidence="6">
    <location>
        <begin position="384"/>
        <end position="403"/>
    </location>
</feature>
<reference evidence="9 10" key="1">
    <citation type="submission" date="2017-09" db="EMBL/GenBank/DDBJ databases">
        <title>Depth-based differentiation of microbial function through sediment-hosted aquifers and enrichment of novel symbionts in the deep terrestrial subsurface.</title>
        <authorList>
            <person name="Probst A.J."/>
            <person name="Ladd B."/>
            <person name="Jarett J.K."/>
            <person name="Geller-Mcgrath D.E."/>
            <person name="Sieber C.M."/>
            <person name="Emerson J.B."/>
            <person name="Anantharaman K."/>
            <person name="Thomas B.C."/>
            <person name="Malmstrom R."/>
            <person name="Stieglmeier M."/>
            <person name="Klingl A."/>
            <person name="Woyke T."/>
            <person name="Ryan C.M."/>
            <person name="Banfield J.F."/>
        </authorList>
    </citation>
    <scope>NUCLEOTIDE SEQUENCE [LARGE SCALE GENOMIC DNA]</scope>
    <source>
        <strain evidence="9">CG10_big_fil_rev_8_21_14_0_10_37_15</strain>
    </source>
</reference>
<keyword evidence="2" id="KW-1003">Cell membrane</keyword>
<keyword evidence="4 6" id="KW-1133">Transmembrane helix</keyword>
<evidence type="ECO:0000313" key="9">
    <source>
        <dbReference type="EMBL" id="PIR42058.1"/>
    </source>
</evidence>
<protein>
    <recommendedName>
        <fullName evidence="11">ComEC/Rec2-related protein domain-containing protein</fullName>
    </recommendedName>
</protein>
<dbReference type="Pfam" id="PF13567">
    <property type="entry name" value="DUF4131"/>
    <property type="match status" value="1"/>
</dbReference>
<comment type="caution">
    <text evidence="9">The sequence shown here is derived from an EMBL/GenBank/DDBJ whole genome shotgun (WGS) entry which is preliminary data.</text>
</comment>
<gene>
    <name evidence="9" type="ORF">COV30_00340</name>
</gene>
<dbReference type="EMBL" id="PCXP01000004">
    <property type="protein sequence ID" value="PIR42058.1"/>
    <property type="molecule type" value="Genomic_DNA"/>
</dbReference>
<feature type="domain" description="DUF4131" evidence="8">
    <location>
        <begin position="14"/>
        <end position="180"/>
    </location>
</feature>
<evidence type="ECO:0000256" key="5">
    <source>
        <dbReference type="ARBA" id="ARBA00023136"/>
    </source>
</evidence>
<dbReference type="InterPro" id="IPR004477">
    <property type="entry name" value="ComEC_N"/>
</dbReference>
<dbReference type="AlphaFoldDB" id="A0A2H0R6B0"/>
<dbReference type="Proteomes" id="UP000230208">
    <property type="component" value="Unassembled WGS sequence"/>
</dbReference>
<feature type="transmembrane region" description="Helical" evidence="6">
    <location>
        <begin position="51"/>
        <end position="69"/>
    </location>
</feature>
<keyword evidence="3 6" id="KW-0812">Transmembrane</keyword>
<evidence type="ECO:0000256" key="4">
    <source>
        <dbReference type="ARBA" id="ARBA00022989"/>
    </source>
</evidence>
<dbReference type="PANTHER" id="PTHR30619:SF7">
    <property type="entry name" value="BETA-LACTAMASE DOMAIN PROTEIN"/>
    <property type="match status" value="1"/>
</dbReference>
<feature type="domain" description="ComEC/Rec2-related protein" evidence="7">
    <location>
        <begin position="231"/>
        <end position="462"/>
    </location>
</feature>
<feature type="transmembrane region" description="Helical" evidence="6">
    <location>
        <begin position="284"/>
        <end position="317"/>
    </location>
</feature>
<dbReference type="GO" id="GO:0005886">
    <property type="term" value="C:plasma membrane"/>
    <property type="evidence" value="ECO:0007669"/>
    <property type="project" value="UniProtKB-SubCell"/>
</dbReference>
<feature type="transmembrane region" description="Helical" evidence="6">
    <location>
        <begin position="415"/>
        <end position="439"/>
    </location>
</feature>
<feature type="transmembrane region" description="Helical" evidence="6">
    <location>
        <begin position="329"/>
        <end position="347"/>
    </location>
</feature>
<dbReference type="NCBIfam" id="TIGR00360">
    <property type="entry name" value="ComEC_N-term"/>
    <property type="match status" value="1"/>
</dbReference>
<dbReference type="Pfam" id="PF03772">
    <property type="entry name" value="Competence"/>
    <property type="match status" value="1"/>
</dbReference>
<dbReference type="InterPro" id="IPR052159">
    <property type="entry name" value="Competence_DNA_uptake"/>
</dbReference>